<dbReference type="Proteomes" id="UP001215280">
    <property type="component" value="Unassembled WGS sequence"/>
</dbReference>
<evidence type="ECO:0000313" key="2">
    <source>
        <dbReference type="Proteomes" id="UP001215280"/>
    </source>
</evidence>
<name>A0AAD7P1J2_9AGAR</name>
<reference evidence="1" key="1">
    <citation type="submission" date="2023-03" db="EMBL/GenBank/DDBJ databases">
        <title>Massive genome expansion in bonnet fungi (Mycena s.s.) driven by repeated elements and novel gene families across ecological guilds.</title>
        <authorList>
            <consortium name="Lawrence Berkeley National Laboratory"/>
            <person name="Harder C.B."/>
            <person name="Miyauchi S."/>
            <person name="Viragh M."/>
            <person name="Kuo A."/>
            <person name="Thoen E."/>
            <person name="Andreopoulos B."/>
            <person name="Lu D."/>
            <person name="Skrede I."/>
            <person name="Drula E."/>
            <person name="Henrissat B."/>
            <person name="Morin E."/>
            <person name="Kohler A."/>
            <person name="Barry K."/>
            <person name="LaButti K."/>
            <person name="Morin E."/>
            <person name="Salamov A."/>
            <person name="Lipzen A."/>
            <person name="Mereny Z."/>
            <person name="Hegedus B."/>
            <person name="Baldrian P."/>
            <person name="Stursova M."/>
            <person name="Weitz H."/>
            <person name="Taylor A."/>
            <person name="Grigoriev I.V."/>
            <person name="Nagy L.G."/>
            <person name="Martin F."/>
            <person name="Kauserud H."/>
        </authorList>
    </citation>
    <scope>NUCLEOTIDE SEQUENCE</scope>
    <source>
        <strain evidence="1">CBHHK188m</strain>
    </source>
</reference>
<accession>A0AAD7P1J2</accession>
<evidence type="ECO:0000313" key="1">
    <source>
        <dbReference type="EMBL" id="KAJ7783952.1"/>
    </source>
</evidence>
<comment type="caution">
    <text evidence="1">The sequence shown here is derived from an EMBL/GenBank/DDBJ whole genome shotgun (WGS) entry which is preliminary data.</text>
</comment>
<proteinExistence type="predicted"/>
<sequence>MLNRTLPREGAFHTNSVHAIDSESCEEGEWRVNARETISALQNSNGRLFGEQVSGRGGSEFQLLSIHPTPNIVQMVATEPIETLVFEPQCLIIPRSNRLNLRVHRMNSGNELTEPEIESGFLIGRTSTPAPPVASGSGTAKNMPTELEVNWLKNTIRKRPDYATFDKTSIVFNTGDSLLPWISSSTSPAIPLRYHHPRFQRLQFTRPSRCKQLHWPRRFRWSE</sequence>
<protein>
    <submittedName>
        <fullName evidence="1">Uncharacterized protein</fullName>
    </submittedName>
</protein>
<dbReference type="AlphaFoldDB" id="A0AAD7P1J2"/>
<organism evidence="1 2">
    <name type="scientific">Mycena maculata</name>
    <dbReference type="NCBI Taxonomy" id="230809"/>
    <lineage>
        <taxon>Eukaryota</taxon>
        <taxon>Fungi</taxon>
        <taxon>Dikarya</taxon>
        <taxon>Basidiomycota</taxon>
        <taxon>Agaricomycotina</taxon>
        <taxon>Agaricomycetes</taxon>
        <taxon>Agaricomycetidae</taxon>
        <taxon>Agaricales</taxon>
        <taxon>Marasmiineae</taxon>
        <taxon>Mycenaceae</taxon>
        <taxon>Mycena</taxon>
    </lineage>
</organism>
<gene>
    <name evidence="1" type="ORF">DFH07DRAFT_935400</name>
</gene>
<dbReference type="EMBL" id="JARJLG010000002">
    <property type="protein sequence ID" value="KAJ7783952.1"/>
    <property type="molecule type" value="Genomic_DNA"/>
</dbReference>
<keyword evidence="2" id="KW-1185">Reference proteome</keyword>